<dbReference type="InterPro" id="IPR017853">
    <property type="entry name" value="GH"/>
</dbReference>
<dbReference type="EC" id="3.2.1.52" evidence="3"/>
<evidence type="ECO:0000256" key="2">
    <source>
        <dbReference type="ARBA" id="ARBA00005336"/>
    </source>
</evidence>
<evidence type="ECO:0000313" key="7">
    <source>
        <dbReference type="EMBL" id="MDL0088358.1"/>
    </source>
</evidence>
<dbReference type="PANTHER" id="PTHR30480">
    <property type="entry name" value="BETA-HEXOSAMINIDASE-RELATED"/>
    <property type="match status" value="1"/>
</dbReference>
<protein>
    <recommendedName>
        <fullName evidence="3">beta-N-acetylhexosaminidase</fullName>
        <ecNumber evidence="3">3.2.1.52</ecNumber>
    </recommendedName>
</protein>
<organism evidence="7 8">
    <name type="scientific">Campylobacter gastrosuis</name>
    <dbReference type="NCBI Taxonomy" id="2974576"/>
    <lineage>
        <taxon>Bacteria</taxon>
        <taxon>Pseudomonadati</taxon>
        <taxon>Campylobacterota</taxon>
        <taxon>Epsilonproteobacteria</taxon>
        <taxon>Campylobacterales</taxon>
        <taxon>Campylobacteraceae</taxon>
        <taxon>Campylobacter</taxon>
    </lineage>
</organism>
<comment type="catalytic activity">
    <reaction evidence="1">
        <text>Hydrolysis of terminal non-reducing N-acetyl-D-hexosamine residues in N-acetyl-beta-D-hexosaminides.</text>
        <dbReference type="EC" id="3.2.1.52"/>
    </reaction>
</comment>
<dbReference type="InterPro" id="IPR036962">
    <property type="entry name" value="Glyco_hydro_3_N_sf"/>
</dbReference>
<reference evidence="7" key="2">
    <citation type="journal article" date="2023" name="Microorganisms">
        <title>Isolation and Genomic Characteristics of Cat-Borne Campylobacter felis sp. nov. and Sheep-Borne Campylobacter ovis sp. nov.</title>
        <authorList>
            <person name="Wang H."/>
            <person name="Li Y."/>
            <person name="Gu Y."/>
            <person name="Zhou G."/>
            <person name="Chen X."/>
            <person name="Zhang X."/>
            <person name="Shao Z."/>
            <person name="Zhang J."/>
            <person name="Zhang M."/>
        </authorList>
    </citation>
    <scope>NUCLEOTIDE SEQUENCE</scope>
    <source>
        <strain evidence="7">PS10</strain>
    </source>
</reference>
<sequence length="346" mass="38877">MRFLFFLLICLNLSAKEPNLREQIGQMIMVGFNGLSTNDVGVRAMLSDLGYSRFGGVMLLGRNITNKKSLINLTNEIKKRQKNVLIAIDEEGGYVSRLKDASFQANYASAYDVGVSFDINMATNLYAKMAKNLKECGINVNFAPVVDLHFKASPIIGAKKRAYSQNPQKVALYAEIFMNELEKQGVFSVLKHFPGQGEAKQDSHKDKTYANLTKEGLLPFSKLINRAKMVMVGHIFVQNLDEKNPATLSEIVINRLLRQKLGFNGVVISDDMLMRGVGDLPLKEQIIKFINAGGDILLFSEFKIGEKRTADVVYEAINEAINEKKISKERINQSYKRVLKLKEELK</sequence>
<evidence type="ECO:0000259" key="6">
    <source>
        <dbReference type="Pfam" id="PF00933"/>
    </source>
</evidence>
<accession>A0ABT7HPK0</accession>
<dbReference type="InterPro" id="IPR050226">
    <property type="entry name" value="NagZ_Beta-hexosaminidase"/>
</dbReference>
<dbReference type="Gene3D" id="3.20.20.300">
    <property type="entry name" value="Glycoside hydrolase, family 3, N-terminal domain"/>
    <property type="match status" value="1"/>
</dbReference>
<evidence type="ECO:0000256" key="5">
    <source>
        <dbReference type="ARBA" id="ARBA00023295"/>
    </source>
</evidence>
<dbReference type="Proteomes" id="UP001173801">
    <property type="component" value="Unassembled WGS sequence"/>
</dbReference>
<comment type="caution">
    <text evidence="7">The sequence shown here is derived from an EMBL/GenBank/DDBJ whole genome shotgun (WGS) entry which is preliminary data.</text>
</comment>
<dbReference type="Pfam" id="PF00933">
    <property type="entry name" value="Glyco_hydro_3"/>
    <property type="match status" value="1"/>
</dbReference>
<evidence type="ECO:0000313" key="8">
    <source>
        <dbReference type="Proteomes" id="UP001173801"/>
    </source>
</evidence>
<dbReference type="GO" id="GO:0016787">
    <property type="term" value="F:hydrolase activity"/>
    <property type="evidence" value="ECO:0007669"/>
    <property type="project" value="UniProtKB-KW"/>
</dbReference>
<dbReference type="SUPFAM" id="SSF51445">
    <property type="entry name" value="(Trans)glycosidases"/>
    <property type="match status" value="1"/>
</dbReference>
<comment type="similarity">
    <text evidence="2">Belongs to the glycosyl hydrolase 3 family.</text>
</comment>
<reference evidence="7" key="1">
    <citation type="submission" date="2022-08" db="EMBL/GenBank/DDBJ databases">
        <authorList>
            <person name="Wang H."/>
        </authorList>
    </citation>
    <scope>NUCLEOTIDE SEQUENCE</scope>
    <source>
        <strain evidence="7">PS10</strain>
    </source>
</reference>
<dbReference type="PANTHER" id="PTHR30480:SF13">
    <property type="entry name" value="BETA-HEXOSAMINIDASE"/>
    <property type="match status" value="1"/>
</dbReference>
<keyword evidence="4 7" id="KW-0378">Hydrolase</keyword>
<evidence type="ECO:0000256" key="3">
    <source>
        <dbReference type="ARBA" id="ARBA00012663"/>
    </source>
</evidence>
<gene>
    <name evidence="7" type="ORF">NYG85_03070</name>
</gene>
<name>A0ABT7HPK0_9BACT</name>
<dbReference type="InterPro" id="IPR001764">
    <property type="entry name" value="Glyco_hydro_3_N"/>
</dbReference>
<keyword evidence="5" id="KW-0326">Glycosidase</keyword>
<keyword evidence="8" id="KW-1185">Reference proteome</keyword>
<dbReference type="EMBL" id="JANURM010000002">
    <property type="protein sequence ID" value="MDL0088358.1"/>
    <property type="molecule type" value="Genomic_DNA"/>
</dbReference>
<evidence type="ECO:0000256" key="1">
    <source>
        <dbReference type="ARBA" id="ARBA00001231"/>
    </source>
</evidence>
<evidence type="ECO:0000256" key="4">
    <source>
        <dbReference type="ARBA" id="ARBA00022801"/>
    </source>
</evidence>
<proteinExistence type="inferred from homology"/>
<feature type="domain" description="Glycoside hydrolase family 3 N-terminal" evidence="6">
    <location>
        <begin position="20"/>
        <end position="341"/>
    </location>
</feature>
<dbReference type="RefSeq" id="WP_284937007.1">
    <property type="nucleotide sequence ID" value="NZ_JANURM010000002.1"/>
</dbReference>